<dbReference type="PROSITE" id="PS51781">
    <property type="entry name" value="SH3B"/>
    <property type="match status" value="2"/>
</dbReference>
<protein>
    <submittedName>
        <fullName evidence="5">SH3 domain-containing protein</fullName>
    </submittedName>
</protein>
<accession>A0A8H9QU89</accession>
<dbReference type="SUPFAM" id="SSF51445">
    <property type="entry name" value="(Trans)glycosidases"/>
    <property type="match status" value="1"/>
</dbReference>
<dbReference type="InterPro" id="IPR018077">
    <property type="entry name" value="Glyco_hydro_fam25_subgr"/>
</dbReference>
<dbReference type="EMBL" id="DACTCB010000001">
    <property type="protein sequence ID" value="HAT4306280.1"/>
    <property type="molecule type" value="Genomic_DNA"/>
</dbReference>
<sequence>MQSRNNNNLKGIDVSNWKGNINFESVKNDGVEVVYIKATEGNYFKDKYAKQNYEKAKEQGLSVGFYHFFRANKGAKDQANFFIDYLNEIGAVNYDCKLALDIETTEGVGARDLTSMCIEFLEEVKRLTGKEVVVYTYTSFSNNNLDSRLSNYPVWIAHYGVNTPGANNIWSEWVGFQYSENGNVVGVSGGCDMNEFTNGIFIDSNNFNLDNATTKNVDTKLNIRAKGNVNSNIVGKIPAGERFRIKWVDSDYLGWYYIEYQGITGYVSQDYVEKLQMATTCNVDSVLNVRAEGNTSSNIVAKINPGEVFRIDWVDSDFIGWYRITTATGATGFVKSDFVKKL</sequence>
<dbReference type="InterPro" id="IPR003646">
    <property type="entry name" value="SH3-like_bac-type"/>
</dbReference>
<dbReference type="GO" id="GO:0009253">
    <property type="term" value="P:peptidoglycan catabolic process"/>
    <property type="evidence" value="ECO:0007669"/>
    <property type="project" value="InterPro"/>
</dbReference>
<reference evidence="5" key="2">
    <citation type="submission" date="2020-07" db="EMBL/GenBank/DDBJ databases">
        <authorList>
            <consortium name="NCBI Pathogen Detection Project"/>
        </authorList>
    </citation>
    <scope>NUCLEOTIDE SEQUENCE</scope>
    <source>
        <strain evidence="5">C8</strain>
    </source>
</reference>
<gene>
    <name evidence="5" type="ORF">I9080_000030</name>
</gene>
<dbReference type="Proteomes" id="UP000859547">
    <property type="component" value="Unassembled WGS sequence"/>
</dbReference>
<name>A0A8H9QU89_CLOPF</name>
<dbReference type="PANTHER" id="PTHR34135">
    <property type="entry name" value="LYSOZYME"/>
    <property type="match status" value="1"/>
</dbReference>
<comment type="caution">
    <text evidence="5">The sequence shown here is derived from an EMBL/GenBank/DDBJ whole genome shotgun (WGS) entry which is preliminary data.</text>
</comment>
<dbReference type="Gene3D" id="2.30.30.40">
    <property type="entry name" value="SH3 Domains"/>
    <property type="match status" value="2"/>
</dbReference>
<dbReference type="Gene3D" id="3.20.20.80">
    <property type="entry name" value="Glycosidases"/>
    <property type="match status" value="1"/>
</dbReference>
<dbReference type="GO" id="GO:0016998">
    <property type="term" value="P:cell wall macromolecule catabolic process"/>
    <property type="evidence" value="ECO:0007669"/>
    <property type="project" value="InterPro"/>
</dbReference>
<dbReference type="PANTHER" id="PTHR34135:SF2">
    <property type="entry name" value="LYSOZYME"/>
    <property type="match status" value="1"/>
</dbReference>
<keyword evidence="2" id="KW-0378">Hydrolase</keyword>
<dbReference type="Pfam" id="PF08239">
    <property type="entry name" value="SH3_3"/>
    <property type="match status" value="2"/>
</dbReference>
<keyword evidence="3" id="KW-0326">Glycosidase</keyword>
<dbReference type="InterPro" id="IPR017853">
    <property type="entry name" value="GH"/>
</dbReference>
<dbReference type="SMART" id="SM00287">
    <property type="entry name" value="SH3b"/>
    <property type="match status" value="2"/>
</dbReference>
<feature type="domain" description="SH3b" evidence="4">
    <location>
        <begin position="212"/>
        <end position="276"/>
    </location>
</feature>
<dbReference type="GO" id="GO:0016052">
    <property type="term" value="P:carbohydrate catabolic process"/>
    <property type="evidence" value="ECO:0007669"/>
    <property type="project" value="TreeGrafter"/>
</dbReference>
<dbReference type="CDD" id="cd06525">
    <property type="entry name" value="GH25_Lyc-like"/>
    <property type="match status" value="1"/>
</dbReference>
<evidence type="ECO:0000259" key="4">
    <source>
        <dbReference type="PROSITE" id="PS51781"/>
    </source>
</evidence>
<dbReference type="GO" id="GO:0003796">
    <property type="term" value="F:lysozyme activity"/>
    <property type="evidence" value="ECO:0007669"/>
    <property type="project" value="InterPro"/>
</dbReference>
<proteinExistence type="inferred from homology"/>
<evidence type="ECO:0000256" key="2">
    <source>
        <dbReference type="ARBA" id="ARBA00022801"/>
    </source>
</evidence>
<reference evidence="5" key="1">
    <citation type="journal article" date="2018" name="Genome Biol.">
        <title>SKESA: strategic k-mer extension for scrupulous assemblies.</title>
        <authorList>
            <person name="Souvorov A."/>
            <person name="Agarwala R."/>
            <person name="Lipman D.J."/>
        </authorList>
    </citation>
    <scope>NUCLEOTIDE SEQUENCE</scope>
    <source>
        <strain evidence="5">C8</strain>
    </source>
</reference>
<dbReference type="InterPro" id="IPR002053">
    <property type="entry name" value="Glyco_hydro_25"/>
</dbReference>
<evidence type="ECO:0000256" key="1">
    <source>
        <dbReference type="ARBA" id="ARBA00010646"/>
    </source>
</evidence>
<evidence type="ECO:0000256" key="3">
    <source>
        <dbReference type="ARBA" id="ARBA00023295"/>
    </source>
</evidence>
<organism evidence="5">
    <name type="scientific">Clostridium perfringens</name>
    <dbReference type="NCBI Taxonomy" id="1502"/>
    <lineage>
        <taxon>Bacteria</taxon>
        <taxon>Bacillati</taxon>
        <taxon>Bacillota</taxon>
        <taxon>Clostridia</taxon>
        <taxon>Eubacteriales</taxon>
        <taxon>Clostridiaceae</taxon>
        <taxon>Clostridium</taxon>
    </lineage>
</organism>
<dbReference type="AlphaFoldDB" id="A0A8H9QU89"/>
<dbReference type="PROSITE" id="PS51904">
    <property type="entry name" value="GLYCOSYL_HYDROL_F25_2"/>
    <property type="match status" value="1"/>
</dbReference>
<feature type="domain" description="SH3b" evidence="4">
    <location>
        <begin position="278"/>
        <end position="342"/>
    </location>
</feature>
<dbReference type="Pfam" id="PF01183">
    <property type="entry name" value="Glyco_hydro_25"/>
    <property type="match status" value="1"/>
</dbReference>
<comment type="similarity">
    <text evidence="1">Belongs to the glycosyl hydrolase 25 family.</text>
</comment>
<evidence type="ECO:0000313" key="5">
    <source>
        <dbReference type="EMBL" id="HAT4306280.1"/>
    </source>
</evidence>
<dbReference type="SMART" id="SM00641">
    <property type="entry name" value="Glyco_25"/>
    <property type="match status" value="1"/>
</dbReference>